<dbReference type="PANTHER" id="PTHR23342:SF0">
    <property type="entry name" value="N-ACETYLGLUTAMATE SYNTHASE, MITOCHONDRIAL"/>
    <property type="match status" value="1"/>
</dbReference>
<comment type="similarity">
    <text evidence="9">Belongs to the acetylglutamate kinase family. ArgB subfamily.</text>
</comment>
<evidence type="ECO:0000256" key="4">
    <source>
        <dbReference type="ARBA" id="ARBA00022679"/>
    </source>
</evidence>
<dbReference type="InterPro" id="IPR004662">
    <property type="entry name" value="AcgluKinase_fam"/>
</dbReference>
<evidence type="ECO:0000313" key="12">
    <source>
        <dbReference type="Proteomes" id="UP000242164"/>
    </source>
</evidence>
<reference evidence="11 12" key="1">
    <citation type="submission" date="2016-08" db="EMBL/GenBank/DDBJ databases">
        <authorList>
            <person name="Loux V."/>
            <person name="Rue O."/>
        </authorList>
    </citation>
    <scope>NUCLEOTIDE SEQUENCE [LARGE SCALE GENOMIC DNA]</scope>
    <source>
        <strain evidence="11 12">AFSSA_08CEB44bac</strain>
    </source>
</reference>
<evidence type="ECO:0000256" key="3">
    <source>
        <dbReference type="ARBA" id="ARBA00022605"/>
    </source>
</evidence>
<comment type="subcellular location">
    <subcellularLocation>
        <location evidence="9">Cytoplasm</location>
    </subcellularLocation>
</comment>
<keyword evidence="6 9" id="KW-0418">Kinase</keyword>
<comment type="function">
    <text evidence="9">Catalyzes the ATP-dependent phosphorylation of N-acetyl-L-glutamate.</text>
</comment>
<dbReference type="CDD" id="cd04238">
    <property type="entry name" value="AAK_NAGK-like"/>
    <property type="match status" value="1"/>
</dbReference>
<evidence type="ECO:0000259" key="10">
    <source>
        <dbReference type="Pfam" id="PF00696"/>
    </source>
</evidence>
<evidence type="ECO:0000256" key="9">
    <source>
        <dbReference type="HAMAP-Rule" id="MF_00082"/>
    </source>
</evidence>
<dbReference type="PANTHER" id="PTHR23342">
    <property type="entry name" value="N-ACETYLGLUTAMATE SYNTHASE"/>
    <property type="match status" value="1"/>
</dbReference>
<dbReference type="InterPro" id="IPR037528">
    <property type="entry name" value="ArgB"/>
</dbReference>
<dbReference type="AlphaFoldDB" id="A0AAX2CK95"/>
<dbReference type="Pfam" id="PF00696">
    <property type="entry name" value="AA_kinase"/>
    <property type="match status" value="1"/>
</dbReference>
<protein>
    <recommendedName>
        <fullName evidence="9">Acetylglutamate kinase</fullName>
        <ecNumber evidence="9">2.7.2.8</ecNumber>
    </recommendedName>
    <alternativeName>
        <fullName evidence="9">N-acetyl-L-glutamate 5-phosphotransferase</fullName>
    </alternativeName>
    <alternativeName>
        <fullName evidence="9">NAG kinase</fullName>
        <shortName evidence="9">NAGK</shortName>
    </alternativeName>
</protein>
<feature type="binding site" evidence="9">
    <location>
        <begin position="28"/>
        <end position="29"/>
    </location>
    <ligand>
        <name>substrate</name>
    </ligand>
</feature>
<accession>A0AAX2CK95</accession>
<dbReference type="EMBL" id="FMIK01000040">
    <property type="protein sequence ID" value="SCL99492.1"/>
    <property type="molecule type" value="Genomic_DNA"/>
</dbReference>
<feature type="site" description="Transition state stabilizer" evidence="9">
    <location>
        <position position="200"/>
    </location>
</feature>
<dbReference type="SUPFAM" id="SSF53633">
    <property type="entry name" value="Carbamate kinase-like"/>
    <property type="match status" value="1"/>
</dbReference>
<sequence>MLERLDSTFFHCIEKLKRKYRIVIVHGGGPDIDKILKKLQIPIEKKHGLRVTSQEVMEVVQMVLCGSTNKNLVQNFQRYGLPAIGISGCDGKLLQAKPLNKKIGYVGEVSKVESSLLEGVLNLNYIPIIAPIGIGEEQVYNINADIAAAGIAAALRVKELIFITDVDGLLYEGKLVKKTDEIEILDMIEKEIITGGMIPKVQAALVALRMGIQSVSIVNGTKNFIGLTGEWIGTTVTRGRLQYE</sequence>
<comment type="catalytic activity">
    <reaction evidence="8 9">
        <text>N-acetyl-L-glutamate + ATP = N-acetyl-L-glutamyl 5-phosphate + ADP</text>
        <dbReference type="Rhea" id="RHEA:14629"/>
        <dbReference type="ChEBI" id="CHEBI:30616"/>
        <dbReference type="ChEBI" id="CHEBI:44337"/>
        <dbReference type="ChEBI" id="CHEBI:57936"/>
        <dbReference type="ChEBI" id="CHEBI:456216"/>
        <dbReference type="EC" id="2.7.2.8"/>
    </reaction>
</comment>
<name>A0AAX2CK95_9BACI</name>
<dbReference type="Proteomes" id="UP000242164">
    <property type="component" value="Unassembled WGS sequence"/>
</dbReference>
<dbReference type="EC" id="2.7.2.8" evidence="9"/>
<dbReference type="HAMAP" id="MF_00082">
    <property type="entry name" value="ArgB"/>
    <property type="match status" value="1"/>
</dbReference>
<evidence type="ECO:0000256" key="8">
    <source>
        <dbReference type="ARBA" id="ARBA00048141"/>
    </source>
</evidence>
<feature type="binding site" evidence="9">
    <location>
        <position position="141"/>
    </location>
    <ligand>
        <name>substrate</name>
    </ligand>
</feature>
<evidence type="ECO:0000313" key="11">
    <source>
        <dbReference type="EMBL" id="SCL99492.1"/>
    </source>
</evidence>
<comment type="pathway">
    <text evidence="1 9">Amino-acid biosynthesis; L-arginine biosynthesis; N(2)-acetyl-L-ornithine from L-glutamate: step 2/4.</text>
</comment>
<dbReference type="GO" id="GO:0003991">
    <property type="term" value="F:acetylglutamate kinase activity"/>
    <property type="evidence" value="ECO:0007669"/>
    <property type="project" value="UniProtKB-UniRule"/>
</dbReference>
<evidence type="ECO:0000256" key="7">
    <source>
        <dbReference type="ARBA" id="ARBA00022840"/>
    </source>
</evidence>
<dbReference type="InterPro" id="IPR036393">
    <property type="entry name" value="AceGlu_kinase-like_sf"/>
</dbReference>
<keyword evidence="7 9" id="KW-0067">ATP-binding</keyword>
<gene>
    <name evidence="9" type="primary">argB</name>
    <name evidence="11" type="ORF">BCB44BAC_03177</name>
</gene>
<dbReference type="GO" id="GO:0005737">
    <property type="term" value="C:cytoplasm"/>
    <property type="evidence" value="ECO:0007669"/>
    <property type="project" value="UniProtKB-SubCell"/>
</dbReference>
<dbReference type="GO" id="GO:0042450">
    <property type="term" value="P:L-arginine biosynthetic process via ornithine"/>
    <property type="evidence" value="ECO:0007669"/>
    <property type="project" value="UniProtKB-UniRule"/>
</dbReference>
<keyword evidence="4 9" id="KW-0808">Transferase</keyword>
<dbReference type="GO" id="GO:0005524">
    <property type="term" value="F:ATP binding"/>
    <property type="evidence" value="ECO:0007669"/>
    <property type="project" value="UniProtKB-UniRule"/>
</dbReference>
<dbReference type="Gene3D" id="3.40.1160.10">
    <property type="entry name" value="Acetylglutamate kinase-like"/>
    <property type="match status" value="1"/>
</dbReference>
<evidence type="ECO:0000256" key="5">
    <source>
        <dbReference type="ARBA" id="ARBA00022741"/>
    </source>
</evidence>
<keyword evidence="3 9" id="KW-0028">Amino-acid biosynthesis</keyword>
<dbReference type="NCBIfam" id="TIGR00761">
    <property type="entry name" value="argB"/>
    <property type="match status" value="1"/>
</dbReference>
<evidence type="ECO:0000256" key="2">
    <source>
        <dbReference type="ARBA" id="ARBA00022571"/>
    </source>
</evidence>
<comment type="caution">
    <text evidence="11">The sequence shown here is derived from an EMBL/GenBank/DDBJ whole genome shotgun (WGS) entry which is preliminary data.</text>
</comment>
<keyword evidence="9" id="KW-0963">Cytoplasm</keyword>
<dbReference type="InterPro" id="IPR001048">
    <property type="entry name" value="Asp/Glu/Uridylate_kinase"/>
</dbReference>
<evidence type="ECO:0000256" key="1">
    <source>
        <dbReference type="ARBA" id="ARBA00004828"/>
    </source>
</evidence>
<feature type="domain" description="Aspartate/glutamate/uridylate kinase" evidence="10">
    <location>
        <begin position="9"/>
        <end position="219"/>
    </location>
</feature>
<dbReference type="PIRSF" id="PIRSF000728">
    <property type="entry name" value="NAGK"/>
    <property type="match status" value="1"/>
</dbReference>
<organism evidence="11 12">
    <name type="scientific">Bacillus cytotoxicus</name>
    <dbReference type="NCBI Taxonomy" id="580165"/>
    <lineage>
        <taxon>Bacteria</taxon>
        <taxon>Bacillati</taxon>
        <taxon>Bacillota</taxon>
        <taxon>Bacilli</taxon>
        <taxon>Bacillales</taxon>
        <taxon>Bacillaceae</taxon>
        <taxon>Bacillus</taxon>
        <taxon>Bacillus cereus group</taxon>
    </lineage>
</organism>
<keyword evidence="5 9" id="KW-0547">Nucleotide-binding</keyword>
<feature type="binding site" evidence="9">
    <location>
        <position position="50"/>
    </location>
    <ligand>
        <name>substrate</name>
    </ligand>
</feature>
<proteinExistence type="inferred from homology"/>
<evidence type="ECO:0000256" key="6">
    <source>
        <dbReference type="ARBA" id="ARBA00022777"/>
    </source>
</evidence>
<keyword evidence="2 9" id="KW-0055">Arginine biosynthesis</keyword>
<comment type="caution">
    <text evidence="9">Lacks conserved residue(s) required for the propagation of feature annotation.</text>
</comment>